<dbReference type="SUPFAM" id="SSF103190">
    <property type="entry name" value="Sensory domain-like"/>
    <property type="match status" value="1"/>
</dbReference>
<accession>A0A1H7MUI8</accession>
<dbReference type="InterPro" id="IPR000727">
    <property type="entry name" value="T_SNARE_dom"/>
</dbReference>
<dbReference type="SMART" id="SM00283">
    <property type="entry name" value="MA"/>
    <property type="match status" value="1"/>
</dbReference>
<keyword evidence="4 9" id="KW-1133">Transmembrane helix</keyword>
<keyword evidence="2" id="KW-1003">Cell membrane</keyword>
<name>A0A1H7MUI8_9GAMM</name>
<evidence type="ECO:0000256" key="2">
    <source>
        <dbReference type="ARBA" id="ARBA00022519"/>
    </source>
</evidence>
<gene>
    <name evidence="13" type="ORF">SAMN05444515_11057</name>
</gene>
<evidence type="ECO:0000256" key="1">
    <source>
        <dbReference type="ARBA" id="ARBA00004429"/>
    </source>
</evidence>
<evidence type="ECO:0000256" key="4">
    <source>
        <dbReference type="ARBA" id="ARBA00022989"/>
    </source>
</evidence>
<keyword evidence="3 9" id="KW-0812">Transmembrane</keyword>
<dbReference type="STRING" id="1396821.SAMN05444515_11057"/>
<evidence type="ECO:0000259" key="11">
    <source>
        <dbReference type="PROSITE" id="PS50192"/>
    </source>
</evidence>
<evidence type="ECO:0000313" key="14">
    <source>
        <dbReference type="Proteomes" id="UP000199256"/>
    </source>
</evidence>
<dbReference type="GO" id="GO:0006935">
    <property type="term" value="P:chemotaxis"/>
    <property type="evidence" value="ECO:0007669"/>
    <property type="project" value="InterPro"/>
</dbReference>
<dbReference type="FunFam" id="1.10.287.950:FF:000001">
    <property type="entry name" value="Methyl-accepting chemotaxis sensory transducer"/>
    <property type="match status" value="1"/>
</dbReference>
<feature type="domain" description="T-SNARE coiled-coil homology" evidence="11">
    <location>
        <begin position="559"/>
        <end position="613"/>
    </location>
</feature>
<dbReference type="SUPFAM" id="SSF58104">
    <property type="entry name" value="Methyl-accepting chemotaxis protein (MCP) signaling domain"/>
    <property type="match status" value="1"/>
</dbReference>
<keyword evidence="6 8" id="KW-0807">Transducer</keyword>
<proteinExistence type="inferred from homology"/>
<dbReference type="PANTHER" id="PTHR32089">
    <property type="entry name" value="METHYL-ACCEPTING CHEMOTAXIS PROTEIN MCPB"/>
    <property type="match status" value="1"/>
</dbReference>
<dbReference type="PROSITE" id="PS50111">
    <property type="entry name" value="CHEMOTAXIS_TRANSDUC_2"/>
    <property type="match status" value="1"/>
</dbReference>
<dbReference type="PANTHER" id="PTHR32089:SF119">
    <property type="entry name" value="METHYL-ACCEPTING CHEMOTAXIS PROTEIN CTPL"/>
    <property type="match status" value="1"/>
</dbReference>
<evidence type="ECO:0000256" key="5">
    <source>
        <dbReference type="ARBA" id="ARBA00023136"/>
    </source>
</evidence>
<dbReference type="EMBL" id="FOAA01000010">
    <property type="protein sequence ID" value="SEL14884.1"/>
    <property type="molecule type" value="Genomic_DNA"/>
</dbReference>
<evidence type="ECO:0000256" key="3">
    <source>
        <dbReference type="ARBA" id="ARBA00022692"/>
    </source>
</evidence>
<evidence type="ECO:0000256" key="9">
    <source>
        <dbReference type="SAM" id="Phobius"/>
    </source>
</evidence>
<evidence type="ECO:0000256" key="6">
    <source>
        <dbReference type="ARBA" id="ARBA00023224"/>
    </source>
</evidence>
<dbReference type="SMART" id="SM00304">
    <property type="entry name" value="HAMP"/>
    <property type="match status" value="2"/>
</dbReference>
<comment type="similarity">
    <text evidence="7">Belongs to the methyl-accepting chemotaxis (MCP) protein family.</text>
</comment>
<dbReference type="RefSeq" id="WP_090253851.1">
    <property type="nucleotide sequence ID" value="NZ_FOAA01000010.1"/>
</dbReference>
<dbReference type="PRINTS" id="PR00260">
    <property type="entry name" value="CHEMTRNSDUCR"/>
</dbReference>
<feature type="domain" description="Methyl-accepting transducer" evidence="10">
    <location>
        <begin position="364"/>
        <end position="600"/>
    </location>
</feature>
<dbReference type="Gene3D" id="3.30.450.20">
    <property type="entry name" value="PAS domain"/>
    <property type="match status" value="1"/>
</dbReference>
<dbReference type="PROSITE" id="PS50192">
    <property type="entry name" value="T_SNARE"/>
    <property type="match status" value="1"/>
</dbReference>
<dbReference type="Pfam" id="PF00015">
    <property type="entry name" value="MCPsignal"/>
    <property type="match status" value="1"/>
</dbReference>
<dbReference type="OrthoDB" id="9781845at2"/>
<dbReference type="InterPro" id="IPR029151">
    <property type="entry name" value="Sensor-like_sf"/>
</dbReference>
<feature type="transmembrane region" description="Helical" evidence="9">
    <location>
        <begin position="281"/>
        <end position="304"/>
    </location>
</feature>
<keyword evidence="14" id="KW-1185">Reference proteome</keyword>
<evidence type="ECO:0000256" key="7">
    <source>
        <dbReference type="ARBA" id="ARBA00029447"/>
    </source>
</evidence>
<dbReference type="Pfam" id="PF14827">
    <property type="entry name" value="dCache_3"/>
    <property type="match status" value="1"/>
</dbReference>
<dbReference type="Gene3D" id="1.10.287.950">
    <property type="entry name" value="Methyl-accepting chemotaxis protein"/>
    <property type="match status" value="1"/>
</dbReference>
<organism evidence="13 14">
    <name type="scientific">Ectothiorhodospira marina</name>
    <dbReference type="NCBI Taxonomy" id="1396821"/>
    <lineage>
        <taxon>Bacteria</taxon>
        <taxon>Pseudomonadati</taxon>
        <taxon>Pseudomonadota</taxon>
        <taxon>Gammaproteobacteria</taxon>
        <taxon>Chromatiales</taxon>
        <taxon>Ectothiorhodospiraceae</taxon>
        <taxon>Ectothiorhodospira</taxon>
    </lineage>
</organism>
<dbReference type="GO" id="GO:0004888">
    <property type="term" value="F:transmembrane signaling receptor activity"/>
    <property type="evidence" value="ECO:0007669"/>
    <property type="project" value="InterPro"/>
</dbReference>
<dbReference type="GO" id="GO:0007165">
    <property type="term" value="P:signal transduction"/>
    <property type="evidence" value="ECO:0007669"/>
    <property type="project" value="UniProtKB-KW"/>
</dbReference>
<keyword evidence="2" id="KW-0997">Cell inner membrane</keyword>
<dbReference type="GO" id="GO:0005886">
    <property type="term" value="C:plasma membrane"/>
    <property type="evidence" value="ECO:0007669"/>
    <property type="project" value="UniProtKB-SubCell"/>
</dbReference>
<dbReference type="CDD" id="cd11386">
    <property type="entry name" value="MCP_signal"/>
    <property type="match status" value="1"/>
</dbReference>
<dbReference type="Proteomes" id="UP000199256">
    <property type="component" value="Unassembled WGS sequence"/>
</dbReference>
<feature type="transmembrane region" description="Helical" evidence="9">
    <location>
        <begin position="12"/>
        <end position="34"/>
    </location>
</feature>
<evidence type="ECO:0000256" key="8">
    <source>
        <dbReference type="PROSITE-ProRule" id="PRU00284"/>
    </source>
</evidence>
<dbReference type="InterPro" id="IPR004089">
    <property type="entry name" value="MCPsignal_dom"/>
</dbReference>
<keyword evidence="5 9" id="KW-0472">Membrane</keyword>
<protein>
    <submittedName>
        <fullName evidence="13">Methyl-accepting chemotaxis protein</fullName>
    </submittedName>
</protein>
<dbReference type="PROSITE" id="PS50885">
    <property type="entry name" value="HAMP"/>
    <property type="match status" value="1"/>
</dbReference>
<evidence type="ECO:0000259" key="12">
    <source>
        <dbReference type="PROSITE" id="PS50885"/>
    </source>
</evidence>
<dbReference type="AlphaFoldDB" id="A0A1H7MUI8"/>
<sequence length="636" mass="68728">MLSNVRIGIRLMVGIALVLLATLGLVIPVALNAISQITERAQLRQLEDLFMALQTSVEETSLRAQAQAEVVASSPNVQRAFAERERETLTELTLPVFERMRDEYDAVQFQFLTAPATSFLRLHMLERYGDDLRNMRETVVQANRQGRSVRGLERGVAGLGVRGVTPVRHQGEQVGVVEFGLSFGEPFFQDFTEKYGVHAALHIRGERGFETFAGTIGGPDRLREDHLDRVMDGENLLQTIEHQGQAAAIYAGSVVDFAGRPVGVLEVMIDRSDYVAQYRQALGLVLGIGALVMLGGLLAAWFIARGIVVPLRLAAQRMDEIAQGDGDLTQRLPAQGRDELSQLSQSFNGFVDKIHQLVRQIVGAATQVAAAAEQLSATTEATVQQIKRQQSESDQVATAMNEMATTVQDVARNASEAAQAATGTNQEAHAGNAVVARTIDAIETLAQEVENAGRAIEQVSHQSDEIGKVLDVIRDVAEQTNLLALNAAIEAARAGEQGRGFAVVADEVRTLASRTQESTNDIRGIIERLQAGTHEAVRTMTTSRTKARDSVEQAASAGQSLQSINQSVGNINDMNAQIASAAEEQSAVAEEINRNINNISHAVEQTATGSDQIARASEELARLAADLQSSVGRFKI</sequence>
<evidence type="ECO:0000259" key="10">
    <source>
        <dbReference type="PROSITE" id="PS50111"/>
    </source>
</evidence>
<dbReference type="CDD" id="cd06225">
    <property type="entry name" value="HAMP"/>
    <property type="match status" value="1"/>
</dbReference>
<comment type="subcellular location">
    <subcellularLocation>
        <location evidence="1">Cell inner membrane</location>
        <topology evidence="1">Multi-pass membrane protein</topology>
    </subcellularLocation>
</comment>
<feature type="domain" description="HAMP" evidence="12">
    <location>
        <begin position="305"/>
        <end position="359"/>
    </location>
</feature>
<dbReference type="Pfam" id="PF00672">
    <property type="entry name" value="HAMP"/>
    <property type="match status" value="1"/>
</dbReference>
<evidence type="ECO:0000313" key="13">
    <source>
        <dbReference type="EMBL" id="SEL14884.1"/>
    </source>
</evidence>
<dbReference type="InterPro" id="IPR003660">
    <property type="entry name" value="HAMP_dom"/>
</dbReference>
<dbReference type="InterPro" id="IPR004090">
    <property type="entry name" value="Chemotax_Me-accpt_rcpt"/>
</dbReference>
<dbReference type="InterPro" id="IPR029150">
    <property type="entry name" value="dCache_3"/>
</dbReference>
<reference evidence="14" key="1">
    <citation type="submission" date="2016-10" db="EMBL/GenBank/DDBJ databases">
        <authorList>
            <person name="Varghese N."/>
            <person name="Submissions S."/>
        </authorList>
    </citation>
    <scope>NUCLEOTIDE SEQUENCE [LARGE SCALE GENOMIC DNA]</scope>
    <source>
        <strain evidence="14">DSM 241</strain>
    </source>
</reference>